<evidence type="ECO:0000256" key="2">
    <source>
        <dbReference type="ARBA" id="ARBA00011027"/>
    </source>
</evidence>
<dbReference type="InterPro" id="IPR001134">
    <property type="entry name" value="Netrin_domain"/>
</dbReference>
<comment type="subcellular location">
    <subcellularLocation>
        <location evidence="1">Secreted</location>
    </subcellularLocation>
</comment>
<dbReference type="GO" id="GO:0005615">
    <property type="term" value="C:extracellular space"/>
    <property type="evidence" value="ECO:0007669"/>
    <property type="project" value="TreeGrafter"/>
</dbReference>
<evidence type="ECO:0000256" key="9">
    <source>
        <dbReference type="ARBA" id="ARBA00023157"/>
    </source>
</evidence>
<gene>
    <name evidence="17" type="primary">timp2b</name>
</gene>
<feature type="binding site" evidence="12">
    <location>
        <position position="27"/>
    </location>
    <ligand>
        <name>Zn(2+)</name>
        <dbReference type="ChEBI" id="CHEBI:29105"/>
        <note>ligand shared with metalloproteinase partner</note>
    </ligand>
</feature>
<dbReference type="KEGG" id="bspl:114860947"/>
<dbReference type="Gene3D" id="2.40.50.120">
    <property type="match status" value="1"/>
</dbReference>
<feature type="disulfide bond" evidence="13">
    <location>
        <begin position="29"/>
        <end position="126"/>
    </location>
</feature>
<dbReference type="InterPro" id="IPR008993">
    <property type="entry name" value="TIMP-like_OB-fold"/>
</dbReference>
<feature type="disulfide bond" evidence="13">
    <location>
        <begin position="153"/>
        <end position="200"/>
    </location>
</feature>
<dbReference type="GO" id="GO:0031012">
    <property type="term" value="C:extracellular matrix"/>
    <property type="evidence" value="ECO:0007669"/>
    <property type="project" value="TreeGrafter"/>
</dbReference>
<keyword evidence="14" id="KW-0732">Signal</keyword>
<keyword evidence="5 17" id="KW-0483">Metalloprotease inhibitor</keyword>
<dbReference type="PANTHER" id="PTHR11844:SF24">
    <property type="entry name" value="METALLOPROTEINASE INHIBITOR 2"/>
    <property type="match status" value="1"/>
</dbReference>
<evidence type="ECO:0000313" key="16">
    <source>
        <dbReference type="Proteomes" id="UP000515150"/>
    </source>
</evidence>
<dbReference type="Pfam" id="PF00965">
    <property type="entry name" value="TIMP"/>
    <property type="match status" value="1"/>
</dbReference>
<name>A0A6P7N8E5_BETSP</name>
<evidence type="ECO:0000256" key="12">
    <source>
        <dbReference type="PIRSR" id="PIRSR601820-1"/>
    </source>
</evidence>
<dbReference type="GO" id="GO:0002020">
    <property type="term" value="F:protease binding"/>
    <property type="evidence" value="ECO:0007669"/>
    <property type="project" value="TreeGrafter"/>
</dbReference>
<proteinExistence type="inferred from homology"/>
<dbReference type="InParanoid" id="A0A6P7N8E5"/>
<keyword evidence="6 17" id="KW-0646">Protease inhibitor</keyword>
<dbReference type="AlphaFoldDB" id="A0A6P7N8E5"/>
<dbReference type="GO" id="GO:0051045">
    <property type="term" value="P:negative regulation of membrane protein ectodomain proteolysis"/>
    <property type="evidence" value="ECO:0007669"/>
    <property type="project" value="TreeGrafter"/>
</dbReference>
<dbReference type="PANTHER" id="PTHR11844">
    <property type="entry name" value="METALLOPROTEASE INHIBITOR"/>
    <property type="match status" value="1"/>
</dbReference>
<dbReference type="Proteomes" id="UP000515150">
    <property type="component" value="Chromosome 8"/>
</dbReference>
<evidence type="ECO:0000313" key="17">
    <source>
        <dbReference type="RefSeq" id="XP_029015692.1"/>
    </source>
</evidence>
<feature type="chain" id="PRO_5028050262" description="Metalloproteinase inhibitor 2" evidence="14">
    <location>
        <begin position="27"/>
        <end position="219"/>
    </location>
</feature>
<dbReference type="CTD" id="406650"/>
<dbReference type="GO" id="GO:0046872">
    <property type="term" value="F:metal ion binding"/>
    <property type="evidence" value="ECO:0007669"/>
    <property type="project" value="UniProtKB-KW"/>
</dbReference>
<evidence type="ECO:0000256" key="11">
    <source>
        <dbReference type="ARBA" id="ARBA00030102"/>
    </source>
</evidence>
<protein>
    <recommendedName>
        <fullName evidence="3">Metalloproteinase inhibitor 2</fullName>
    </recommendedName>
    <alternativeName>
        <fullName evidence="11">Tissue inhibitor of metalloproteinases 2</fullName>
    </alternativeName>
</protein>
<dbReference type="GO" id="GO:0009725">
    <property type="term" value="P:response to hormone"/>
    <property type="evidence" value="ECO:0007669"/>
    <property type="project" value="TreeGrafter"/>
</dbReference>
<keyword evidence="8 12" id="KW-0862">Zinc</keyword>
<reference evidence="17" key="1">
    <citation type="submission" date="2025-08" db="UniProtKB">
        <authorList>
            <consortium name="RefSeq"/>
        </authorList>
    </citation>
    <scope>IDENTIFICATION</scope>
</reference>
<dbReference type="SUPFAM" id="SSF50242">
    <property type="entry name" value="TIMP-like"/>
    <property type="match status" value="1"/>
</dbReference>
<evidence type="ECO:0000256" key="1">
    <source>
        <dbReference type="ARBA" id="ARBA00004613"/>
    </source>
</evidence>
<dbReference type="PROSITE" id="PS00288">
    <property type="entry name" value="TIMP"/>
    <property type="match status" value="1"/>
</dbReference>
<evidence type="ECO:0000256" key="14">
    <source>
        <dbReference type="SAM" id="SignalP"/>
    </source>
</evidence>
<feature type="disulfide bond" evidence="13">
    <location>
        <begin position="158"/>
        <end position="163"/>
    </location>
</feature>
<keyword evidence="16" id="KW-1185">Reference proteome</keyword>
<organism evidence="16 17">
    <name type="scientific">Betta splendens</name>
    <name type="common">Siamese fighting fish</name>
    <dbReference type="NCBI Taxonomy" id="158456"/>
    <lineage>
        <taxon>Eukaryota</taxon>
        <taxon>Metazoa</taxon>
        <taxon>Chordata</taxon>
        <taxon>Craniata</taxon>
        <taxon>Vertebrata</taxon>
        <taxon>Euteleostomi</taxon>
        <taxon>Actinopterygii</taxon>
        <taxon>Neopterygii</taxon>
        <taxon>Teleostei</taxon>
        <taxon>Neoteleostei</taxon>
        <taxon>Acanthomorphata</taxon>
        <taxon>Anabantaria</taxon>
        <taxon>Anabantiformes</taxon>
        <taxon>Anabantoidei</taxon>
        <taxon>Osphronemidae</taxon>
        <taxon>Betta</taxon>
    </lineage>
</organism>
<evidence type="ECO:0000256" key="5">
    <source>
        <dbReference type="ARBA" id="ARBA00022608"/>
    </source>
</evidence>
<evidence type="ECO:0000256" key="8">
    <source>
        <dbReference type="ARBA" id="ARBA00022833"/>
    </source>
</evidence>
<dbReference type="FunFam" id="3.90.370.10:FF:000001">
    <property type="entry name" value="Metalloproteinase inhibitor 3"/>
    <property type="match status" value="1"/>
</dbReference>
<keyword evidence="9 13" id="KW-1015">Disulfide bond</keyword>
<sequence length="219" mass="24600">MTWALNSCFLTLAVLLVWQMEELAEACSCVPAHPQQAFCNADVVIRAKVVGKEDIKVDNNIYGSLVTHFKYNVKQIKMFKGPSQNIDAIYTPSLSSVCGVTLKTNGQEYLITGRLNDDGKMHISLCNFIEHWEALTATQQKNLVQRYETGCDCKINRCTSIPCVIGGPAECLWTDWIVEKTARGNQAKHFSCIKRSDESCAWYRGAEPPKKDFLDIEDP</sequence>
<dbReference type="GO" id="GO:0008191">
    <property type="term" value="F:metalloendopeptidase inhibitor activity"/>
    <property type="evidence" value="ECO:0007669"/>
    <property type="project" value="InterPro"/>
</dbReference>
<evidence type="ECO:0000256" key="4">
    <source>
        <dbReference type="ARBA" id="ARBA00022525"/>
    </source>
</evidence>
<dbReference type="SMART" id="SM00206">
    <property type="entry name" value="NTR"/>
    <property type="match status" value="1"/>
</dbReference>
<keyword evidence="4" id="KW-0964">Secreted</keyword>
<feature type="signal peptide" evidence="14">
    <location>
        <begin position="1"/>
        <end position="26"/>
    </location>
</feature>
<evidence type="ECO:0000256" key="13">
    <source>
        <dbReference type="PIRSR" id="PIRSR601820-3"/>
    </source>
</evidence>
<evidence type="ECO:0000256" key="10">
    <source>
        <dbReference type="ARBA" id="ARBA00023215"/>
    </source>
</evidence>
<feature type="domain" description="NTR" evidence="15">
    <location>
        <begin position="27"/>
        <end position="151"/>
    </location>
</feature>
<dbReference type="Gene3D" id="3.90.370.10">
    <property type="entry name" value="Tissue inhibitor of metalloproteinase-1. Chain B, domain 1"/>
    <property type="match status" value="1"/>
</dbReference>
<dbReference type="GeneID" id="114860947"/>
<feature type="disulfide bond" evidence="13">
    <location>
        <begin position="171"/>
        <end position="192"/>
    </location>
</feature>
<comment type="similarity">
    <text evidence="2">Belongs to the protease inhibitor I35 (TIMP) family.</text>
</comment>
<dbReference type="OrthoDB" id="6041373at2759"/>
<dbReference type="PROSITE" id="PS50189">
    <property type="entry name" value="NTR"/>
    <property type="match status" value="1"/>
</dbReference>
<evidence type="ECO:0000259" key="15">
    <source>
        <dbReference type="PROSITE" id="PS50189"/>
    </source>
</evidence>
<evidence type="ECO:0000256" key="7">
    <source>
        <dbReference type="ARBA" id="ARBA00022723"/>
    </source>
</evidence>
<dbReference type="InterPro" id="IPR030490">
    <property type="entry name" value="TIMP_CS"/>
</dbReference>
<dbReference type="GO" id="GO:0034097">
    <property type="term" value="P:response to cytokine"/>
    <property type="evidence" value="ECO:0007669"/>
    <property type="project" value="TreeGrafter"/>
</dbReference>
<evidence type="ECO:0000256" key="6">
    <source>
        <dbReference type="ARBA" id="ARBA00022690"/>
    </source>
</evidence>
<dbReference type="InterPro" id="IPR027465">
    <property type="entry name" value="TIMP_C"/>
</dbReference>
<keyword evidence="10" id="KW-0481">Metalloenzyme inhibitor</keyword>
<keyword evidence="7 12" id="KW-0479">Metal-binding</keyword>
<evidence type="ECO:0000256" key="3">
    <source>
        <dbReference type="ARBA" id="ARBA00013520"/>
    </source>
</evidence>
<feature type="disulfide bond" evidence="13">
    <location>
        <begin position="27"/>
        <end position="98"/>
    </location>
</feature>
<dbReference type="RefSeq" id="XP_029015692.1">
    <property type="nucleotide sequence ID" value="XM_029159859.3"/>
</dbReference>
<feature type="disulfide bond" evidence="13">
    <location>
        <begin position="39"/>
        <end position="151"/>
    </location>
</feature>
<dbReference type="InterPro" id="IPR001820">
    <property type="entry name" value="TIMP"/>
</dbReference>
<accession>A0A6P7N8E5</accession>